<sequence length="571" mass="64934">MSSESTLSSNTTRNYKRSHRRSIISSSGSDIRFTRKKLTHQYKLGCIIIAIFLVLLLFAAGAVYIGFSYFTEELTGPILYRGTFKIIDGDVYTNELADPTSRNFKIRSRDYRERLNLLFKRSSIKHGFGGSEILALDGTQNKDLVIHFTLNVDPTYTEEVDRKVLENIILNDIKEGESIIFKDLKIAEDSVNIMPNNEITTESSSLSTEIFFEPTTEPEPPRECVPNDLPYCSKMNYKMTSYPNIFNHLDVEEVENNIIPFRELIDAECYNHTYQFVCNVLQPYCSKTNKNILPCRSFCRYFMAGCGNRLTDDMKNALNCNNFLEYEGDNCLIEPDCGVQKLQDTQIFTKTANPGDWPWHAAIFKENVHICDGTLISPNWIATTSSCFQGQAKAEWMAKLGSVRLSMTHPVEVERRIIGLVKSPVEGSTIALVKLNQPIIISENIRPICLPKRDTEMTASSECNTVGWSRDTEQLKRIQIKVTPMEKCENISISNLNSICAEVAYGQENCHEEEYAGSPVMCVNPETSTWSIVGITNWRIACAKEGMVRPRMYDKISSNINWIHETLNKDE</sequence>
<reference evidence="13 14" key="1">
    <citation type="submission" date="2023-03" db="EMBL/GenBank/DDBJ databases">
        <title>Genome insight into feeding habits of ladybird beetles.</title>
        <authorList>
            <person name="Li H.-S."/>
            <person name="Huang Y.-H."/>
            <person name="Pang H."/>
        </authorList>
    </citation>
    <scope>NUCLEOTIDE SEQUENCE [LARGE SCALE GENOMIC DNA]</scope>
    <source>
        <strain evidence="13">SYSU_2023b</strain>
        <tissue evidence="13">Whole body</tissue>
    </source>
</reference>
<gene>
    <name evidence="13" type="ORF">WA026_021139</name>
</gene>
<evidence type="ECO:0000259" key="10">
    <source>
        <dbReference type="PROSITE" id="PS50024"/>
    </source>
</evidence>
<feature type="domain" description="Peptidase S1" evidence="12">
    <location>
        <begin position="347"/>
        <end position="568"/>
    </location>
</feature>
<dbReference type="SUPFAM" id="SSF63501">
    <property type="entry name" value="Frizzled cysteine-rich domain"/>
    <property type="match status" value="1"/>
</dbReference>
<dbReference type="CDD" id="cd00190">
    <property type="entry name" value="Tryp_SPc"/>
    <property type="match status" value="1"/>
</dbReference>
<keyword evidence="3" id="KW-0735">Signal-anchor</keyword>
<feature type="region of interest" description="Disordered" evidence="8">
    <location>
        <begin position="1"/>
        <end position="21"/>
    </location>
</feature>
<accession>A0AAW1UBN2</accession>
<dbReference type="Pfam" id="PF01392">
    <property type="entry name" value="Fz"/>
    <property type="match status" value="1"/>
</dbReference>
<dbReference type="InterPro" id="IPR001254">
    <property type="entry name" value="Trypsin_dom"/>
</dbReference>
<keyword evidence="5 9" id="KW-0472">Membrane</keyword>
<feature type="transmembrane region" description="Helical" evidence="9">
    <location>
        <begin position="44"/>
        <end position="67"/>
    </location>
</feature>
<dbReference type="InterPro" id="IPR000082">
    <property type="entry name" value="SEA_dom"/>
</dbReference>
<dbReference type="InterPro" id="IPR036790">
    <property type="entry name" value="Frizzled_dom_sf"/>
</dbReference>
<feature type="disulfide bond" evidence="7">
    <location>
        <begin position="224"/>
        <end position="285"/>
    </location>
</feature>
<evidence type="ECO:0000259" key="12">
    <source>
        <dbReference type="PROSITE" id="PS50240"/>
    </source>
</evidence>
<dbReference type="CDD" id="cd07066">
    <property type="entry name" value="CRD_FZ"/>
    <property type="match status" value="1"/>
</dbReference>
<feature type="domain" description="SEA" evidence="10">
    <location>
        <begin position="76"/>
        <end position="198"/>
    </location>
</feature>
<keyword evidence="4 9" id="KW-1133">Transmembrane helix</keyword>
<dbReference type="PROSITE" id="PS50024">
    <property type="entry name" value="SEA"/>
    <property type="match status" value="1"/>
</dbReference>
<dbReference type="Pfam" id="PF01390">
    <property type="entry name" value="SEA"/>
    <property type="match status" value="1"/>
</dbReference>
<evidence type="ECO:0000256" key="3">
    <source>
        <dbReference type="ARBA" id="ARBA00022968"/>
    </source>
</evidence>
<protein>
    <recommendedName>
        <fullName evidence="15">Atrial natriuretic peptide-converting enzyme</fullName>
    </recommendedName>
</protein>
<dbReference type="GO" id="GO:0006508">
    <property type="term" value="P:proteolysis"/>
    <property type="evidence" value="ECO:0007669"/>
    <property type="project" value="InterPro"/>
</dbReference>
<evidence type="ECO:0000256" key="8">
    <source>
        <dbReference type="SAM" id="MobiDB-lite"/>
    </source>
</evidence>
<dbReference type="Pfam" id="PF00089">
    <property type="entry name" value="Trypsin"/>
    <property type="match status" value="1"/>
</dbReference>
<evidence type="ECO:0000256" key="4">
    <source>
        <dbReference type="ARBA" id="ARBA00022989"/>
    </source>
</evidence>
<dbReference type="PROSITE" id="PS50240">
    <property type="entry name" value="TRYPSIN_DOM"/>
    <property type="match status" value="1"/>
</dbReference>
<dbReference type="SUPFAM" id="SSF82671">
    <property type="entry name" value="SEA domain"/>
    <property type="match status" value="1"/>
</dbReference>
<dbReference type="AlphaFoldDB" id="A0AAW1UBN2"/>
<dbReference type="SMART" id="SM00020">
    <property type="entry name" value="Tryp_SPc"/>
    <property type="match status" value="1"/>
</dbReference>
<dbReference type="Gene3D" id="2.40.10.10">
    <property type="entry name" value="Trypsin-like serine proteases"/>
    <property type="match status" value="1"/>
</dbReference>
<evidence type="ECO:0008006" key="15">
    <source>
        <dbReference type="Google" id="ProtNLM"/>
    </source>
</evidence>
<dbReference type="PANTHER" id="PTHR24258">
    <property type="entry name" value="SERINE PROTEASE-RELATED"/>
    <property type="match status" value="1"/>
</dbReference>
<dbReference type="SMART" id="SM00063">
    <property type="entry name" value="FRI"/>
    <property type="match status" value="1"/>
</dbReference>
<dbReference type="InterPro" id="IPR043504">
    <property type="entry name" value="Peptidase_S1_PA_chymotrypsin"/>
</dbReference>
<name>A0AAW1UBN2_9CUCU</name>
<dbReference type="GO" id="GO:0004252">
    <property type="term" value="F:serine-type endopeptidase activity"/>
    <property type="evidence" value="ECO:0007669"/>
    <property type="project" value="InterPro"/>
</dbReference>
<dbReference type="PROSITE" id="PS50038">
    <property type="entry name" value="FZ"/>
    <property type="match status" value="1"/>
</dbReference>
<evidence type="ECO:0000256" key="9">
    <source>
        <dbReference type="SAM" id="Phobius"/>
    </source>
</evidence>
<dbReference type="InterPro" id="IPR009003">
    <property type="entry name" value="Peptidase_S1_PA"/>
</dbReference>
<dbReference type="PANTHER" id="PTHR24258:SF146">
    <property type="entry name" value="ATRIAL NATRIURETIC PEPTIDE-CONVERTING ENZYME"/>
    <property type="match status" value="1"/>
</dbReference>
<evidence type="ECO:0000256" key="7">
    <source>
        <dbReference type="PROSITE-ProRule" id="PRU00090"/>
    </source>
</evidence>
<dbReference type="InterPro" id="IPR036364">
    <property type="entry name" value="SEA_dom_sf"/>
</dbReference>
<organism evidence="13 14">
    <name type="scientific">Henosepilachna vigintioctopunctata</name>
    <dbReference type="NCBI Taxonomy" id="420089"/>
    <lineage>
        <taxon>Eukaryota</taxon>
        <taxon>Metazoa</taxon>
        <taxon>Ecdysozoa</taxon>
        <taxon>Arthropoda</taxon>
        <taxon>Hexapoda</taxon>
        <taxon>Insecta</taxon>
        <taxon>Pterygota</taxon>
        <taxon>Neoptera</taxon>
        <taxon>Endopterygota</taxon>
        <taxon>Coleoptera</taxon>
        <taxon>Polyphaga</taxon>
        <taxon>Cucujiformia</taxon>
        <taxon>Coccinelloidea</taxon>
        <taxon>Coccinellidae</taxon>
        <taxon>Epilachninae</taxon>
        <taxon>Epilachnini</taxon>
        <taxon>Henosepilachna</taxon>
    </lineage>
</organism>
<keyword evidence="14" id="KW-1185">Reference proteome</keyword>
<evidence type="ECO:0000313" key="14">
    <source>
        <dbReference type="Proteomes" id="UP001431783"/>
    </source>
</evidence>
<keyword evidence="2 9" id="KW-0812">Transmembrane</keyword>
<dbReference type="InterPro" id="IPR020067">
    <property type="entry name" value="Frizzled_dom"/>
</dbReference>
<evidence type="ECO:0000313" key="13">
    <source>
        <dbReference type="EMBL" id="KAK9878122.1"/>
    </source>
</evidence>
<evidence type="ECO:0000256" key="5">
    <source>
        <dbReference type="ARBA" id="ARBA00023136"/>
    </source>
</evidence>
<evidence type="ECO:0000256" key="6">
    <source>
        <dbReference type="ARBA" id="ARBA00023157"/>
    </source>
</evidence>
<feature type="domain" description="FZ" evidence="11">
    <location>
        <begin position="219"/>
        <end position="334"/>
    </location>
</feature>
<keyword evidence="6 7" id="KW-1015">Disulfide bond</keyword>
<dbReference type="EMBL" id="JARQZJ010000046">
    <property type="protein sequence ID" value="KAK9878122.1"/>
    <property type="molecule type" value="Genomic_DNA"/>
</dbReference>
<dbReference type="GO" id="GO:0016020">
    <property type="term" value="C:membrane"/>
    <property type="evidence" value="ECO:0007669"/>
    <property type="project" value="UniProtKB-SubCell"/>
</dbReference>
<dbReference type="SUPFAM" id="SSF50494">
    <property type="entry name" value="Trypsin-like serine proteases"/>
    <property type="match status" value="1"/>
</dbReference>
<comment type="caution">
    <text evidence="7">Lacks conserved residue(s) required for the propagation of feature annotation.</text>
</comment>
<evidence type="ECO:0000256" key="2">
    <source>
        <dbReference type="ARBA" id="ARBA00022692"/>
    </source>
</evidence>
<comment type="subcellular location">
    <subcellularLocation>
        <location evidence="1">Membrane</location>
        <topology evidence="1">Single-pass type II membrane protein</topology>
    </subcellularLocation>
</comment>
<dbReference type="Proteomes" id="UP001431783">
    <property type="component" value="Unassembled WGS sequence"/>
</dbReference>
<feature type="compositionally biased region" description="Polar residues" evidence="8">
    <location>
        <begin position="1"/>
        <end position="13"/>
    </location>
</feature>
<feature type="disulfide bond" evidence="7">
    <location>
        <begin position="232"/>
        <end position="278"/>
    </location>
</feature>
<dbReference type="Gene3D" id="3.30.70.960">
    <property type="entry name" value="SEA domain"/>
    <property type="match status" value="1"/>
</dbReference>
<dbReference type="Gene3D" id="1.10.2000.10">
    <property type="entry name" value="Frizzled cysteine-rich domain"/>
    <property type="match status" value="1"/>
</dbReference>
<evidence type="ECO:0000259" key="11">
    <source>
        <dbReference type="PROSITE" id="PS50038"/>
    </source>
</evidence>
<proteinExistence type="predicted"/>
<comment type="caution">
    <text evidence="13">The sequence shown here is derived from an EMBL/GenBank/DDBJ whole genome shotgun (WGS) entry which is preliminary data.</text>
</comment>
<evidence type="ECO:0000256" key="1">
    <source>
        <dbReference type="ARBA" id="ARBA00004606"/>
    </source>
</evidence>
<dbReference type="FunFam" id="2.40.10.10:FF:000235">
    <property type="entry name" value="Atrial natriuretic peptide-converting enzyme"/>
    <property type="match status" value="1"/>
</dbReference>